<name>A0ABN8NCU0_9CNID</name>
<sequence length="68" mass="7941">MAEVIEVEIEQASEQEQREREDERLVRLRLLKSSVNGDELARIIIEVLHRKINIQENSLLAAMRDRAS</sequence>
<proteinExistence type="predicted"/>
<evidence type="ECO:0000313" key="2">
    <source>
        <dbReference type="Proteomes" id="UP001159405"/>
    </source>
</evidence>
<gene>
    <name evidence="1" type="ORF">PLOB_00012450</name>
</gene>
<evidence type="ECO:0000313" key="1">
    <source>
        <dbReference type="EMBL" id="CAH3104623.1"/>
    </source>
</evidence>
<protein>
    <submittedName>
        <fullName evidence="1">Uncharacterized protein</fullName>
    </submittedName>
</protein>
<organism evidence="1 2">
    <name type="scientific">Porites lobata</name>
    <dbReference type="NCBI Taxonomy" id="104759"/>
    <lineage>
        <taxon>Eukaryota</taxon>
        <taxon>Metazoa</taxon>
        <taxon>Cnidaria</taxon>
        <taxon>Anthozoa</taxon>
        <taxon>Hexacorallia</taxon>
        <taxon>Scleractinia</taxon>
        <taxon>Fungiina</taxon>
        <taxon>Poritidae</taxon>
        <taxon>Porites</taxon>
    </lineage>
</organism>
<dbReference type="EMBL" id="CALNXK010000017">
    <property type="protein sequence ID" value="CAH3104623.1"/>
    <property type="molecule type" value="Genomic_DNA"/>
</dbReference>
<dbReference type="Proteomes" id="UP001159405">
    <property type="component" value="Unassembled WGS sequence"/>
</dbReference>
<comment type="caution">
    <text evidence="1">The sequence shown here is derived from an EMBL/GenBank/DDBJ whole genome shotgun (WGS) entry which is preliminary data.</text>
</comment>
<accession>A0ABN8NCU0</accession>
<feature type="non-terminal residue" evidence="1">
    <location>
        <position position="68"/>
    </location>
</feature>
<keyword evidence="2" id="KW-1185">Reference proteome</keyword>
<reference evidence="1 2" key="1">
    <citation type="submission" date="2022-05" db="EMBL/GenBank/DDBJ databases">
        <authorList>
            <consortium name="Genoscope - CEA"/>
            <person name="William W."/>
        </authorList>
    </citation>
    <scope>NUCLEOTIDE SEQUENCE [LARGE SCALE GENOMIC DNA]</scope>
</reference>